<dbReference type="Proteomes" id="UP000324222">
    <property type="component" value="Unassembled WGS sequence"/>
</dbReference>
<evidence type="ECO:0000313" key="2">
    <source>
        <dbReference type="Proteomes" id="UP000324222"/>
    </source>
</evidence>
<keyword evidence="2" id="KW-1185">Reference proteome</keyword>
<protein>
    <submittedName>
        <fullName evidence="1">Uncharacterized protein</fullName>
    </submittedName>
</protein>
<dbReference type="EMBL" id="VSRR010000031">
    <property type="protein sequence ID" value="MPC08472.1"/>
    <property type="molecule type" value="Genomic_DNA"/>
</dbReference>
<sequence>MMMHATRAVYVFPWCSCRDGRSGSPVSCLPNITPIYASHDYDVYMADREQEGREIPVLYVYVVGVYDVCMRRQYL</sequence>
<dbReference type="AlphaFoldDB" id="A0A5B7CFR5"/>
<proteinExistence type="predicted"/>
<comment type="caution">
    <text evidence="1">The sequence shown here is derived from an EMBL/GenBank/DDBJ whole genome shotgun (WGS) entry which is preliminary data.</text>
</comment>
<evidence type="ECO:0000313" key="1">
    <source>
        <dbReference type="EMBL" id="MPC08472.1"/>
    </source>
</evidence>
<accession>A0A5B7CFR5</accession>
<organism evidence="1 2">
    <name type="scientific">Portunus trituberculatus</name>
    <name type="common">Swimming crab</name>
    <name type="synonym">Neptunus trituberculatus</name>
    <dbReference type="NCBI Taxonomy" id="210409"/>
    <lineage>
        <taxon>Eukaryota</taxon>
        <taxon>Metazoa</taxon>
        <taxon>Ecdysozoa</taxon>
        <taxon>Arthropoda</taxon>
        <taxon>Crustacea</taxon>
        <taxon>Multicrustacea</taxon>
        <taxon>Malacostraca</taxon>
        <taxon>Eumalacostraca</taxon>
        <taxon>Eucarida</taxon>
        <taxon>Decapoda</taxon>
        <taxon>Pleocyemata</taxon>
        <taxon>Brachyura</taxon>
        <taxon>Eubrachyura</taxon>
        <taxon>Portunoidea</taxon>
        <taxon>Portunidae</taxon>
        <taxon>Portuninae</taxon>
        <taxon>Portunus</taxon>
    </lineage>
</organism>
<name>A0A5B7CFR5_PORTR</name>
<gene>
    <name evidence="1" type="ORF">E2C01_001060</name>
</gene>
<reference evidence="1 2" key="1">
    <citation type="submission" date="2019-05" db="EMBL/GenBank/DDBJ databases">
        <title>Another draft genome of Portunus trituberculatus and its Hox gene families provides insights of decapod evolution.</title>
        <authorList>
            <person name="Jeong J.-H."/>
            <person name="Song I."/>
            <person name="Kim S."/>
            <person name="Choi T."/>
            <person name="Kim D."/>
            <person name="Ryu S."/>
            <person name="Kim W."/>
        </authorList>
    </citation>
    <scope>NUCLEOTIDE SEQUENCE [LARGE SCALE GENOMIC DNA]</scope>
    <source>
        <tissue evidence="1">Muscle</tissue>
    </source>
</reference>